<sequence>MDTCYLCGGLLELLGTLGRLAHYRCIDCGMEHSAGIDNDPTPTKERTDNDTDMENQGTSDSNHD</sequence>
<accession>A0A0F9JU99</accession>
<feature type="region of interest" description="Disordered" evidence="1">
    <location>
        <begin position="32"/>
        <end position="64"/>
    </location>
</feature>
<proteinExistence type="predicted"/>
<name>A0A0F9JU99_9ZZZZ</name>
<evidence type="ECO:0000313" key="2">
    <source>
        <dbReference type="EMBL" id="KKM66061.1"/>
    </source>
</evidence>
<reference evidence="2" key="1">
    <citation type="journal article" date="2015" name="Nature">
        <title>Complex archaea that bridge the gap between prokaryotes and eukaryotes.</title>
        <authorList>
            <person name="Spang A."/>
            <person name="Saw J.H."/>
            <person name="Jorgensen S.L."/>
            <person name="Zaremba-Niedzwiedzka K."/>
            <person name="Martijn J."/>
            <person name="Lind A.E."/>
            <person name="van Eijk R."/>
            <person name="Schleper C."/>
            <person name="Guy L."/>
            <person name="Ettema T.J."/>
        </authorList>
    </citation>
    <scope>NUCLEOTIDE SEQUENCE</scope>
</reference>
<evidence type="ECO:0000256" key="1">
    <source>
        <dbReference type="SAM" id="MobiDB-lite"/>
    </source>
</evidence>
<feature type="compositionally biased region" description="Polar residues" evidence="1">
    <location>
        <begin position="54"/>
        <end position="64"/>
    </location>
</feature>
<dbReference type="AlphaFoldDB" id="A0A0F9JU99"/>
<protein>
    <submittedName>
        <fullName evidence="2">Uncharacterized protein</fullName>
    </submittedName>
</protein>
<organism evidence="2">
    <name type="scientific">marine sediment metagenome</name>
    <dbReference type="NCBI Taxonomy" id="412755"/>
    <lineage>
        <taxon>unclassified sequences</taxon>
        <taxon>metagenomes</taxon>
        <taxon>ecological metagenomes</taxon>
    </lineage>
</organism>
<dbReference type="EMBL" id="LAZR01010607">
    <property type="protein sequence ID" value="KKM66061.1"/>
    <property type="molecule type" value="Genomic_DNA"/>
</dbReference>
<gene>
    <name evidence="2" type="ORF">LCGC14_1484960</name>
</gene>
<comment type="caution">
    <text evidence="2">The sequence shown here is derived from an EMBL/GenBank/DDBJ whole genome shotgun (WGS) entry which is preliminary data.</text>
</comment>